<evidence type="ECO:0000313" key="2">
    <source>
        <dbReference type="EMBL" id="KAJ7075552.1"/>
    </source>
</evidence>
<reference evidence="2" key="1">
    <citation type="submission" date="2023-03" db="EMBL/GenBank/DDBJ databases">
        <title>Massive genome expansion in bonnet fungi (Mycena s.s.) driven by repeated elements and novel gene families across ecological guilds.</title>
        <authorList>
            <consortium name="Lawrence Berkeley National Laboratory"/>
            <person name="Harder C.B."/>
            <person name="Miyauchi S."/>
            <person name="Viragh M."/>
            <person name="Kuo A."/>
            <person name="Thoen E."/>
            <person name="Andreopoulos B."/>
            <person name="Lu D."/>
            <person name="Skrede I."/>
            <person name="Drula E."/>
            <person name="Henrissat B."/>
            <person name="Morin E."/>
            <person name="Kohler A."/>
            <person name="Barry K."/>
            <person name="LaButti K."/>
            <person name="Morin E."/>
            <person name="Salamov A."/>
            <person name="Lipzen A."/>
            <person name="Mereny Z."/>
            <person name="Hegedus B."/>
            <person name="Baldrian P."/>
            <person name="Stursova M."/>
            <person name="Weitz H."/>
            <person name="Taylor A."/>
            <person name="Grigoriev I.V."/>
            <person name="Nagy L.G."/>
            <person name="Martin F."/>
            <person name="Kauserud H."/>
        </authorList>
    </citation>
    <scope>NUCLEOTIDE SEQUENCE</scope>
    <source>
        <strain evidence="2">CBHHK173m</strain>
    </source>
</reference>
<accession>A0AAD6XHP1</accession>
<dbReference type="AlphaFoldDB" id="A0AAD6XHP1"/>
<feature type="region of interest" description="Disordered" evidence="1">
    <location>
        <begin position="121"/>
        <end position="143"/>
    </location>
</feature>
<sequence length="438" mass="47396">MSTVGFSCAHTSGRWTDEGRRSVRHSPLRDDPQRAQVTGARRLRVTRSLVGAQPTRPLLPAPGSPIEQSVSAPSLPLRMTHRPRRGIERRFLEIDAPDVLHVSPASRSRTLPTSNIISPSSFLTSVRPQPPPSSGLISVSSSTSEPFTCPHVPALLHRARSERSRTWRLTQHDGQSARGTRDGRRIRDVDVLVRGVHHPARRSPLPYGRVQFPAAAAARLAPCPSPSTPRVATPSSRFKLQARQAQALLVPSPLHADPAPSRRGHQRLSLASHQAQALSPVHAASLSRSSSSASASPRAPVYRRSLPSGRPRPSSPRLACETSAPCSPPFTSPSPLRARRPTLFRPQAHAATVSSRAPSTHSARQRSLLISTCPCPSSPACLWHRRLCVVSAPPMPALHAHCAPPPRPRPAQSIRAPTIPGHPCPPPLVPRSQHRLRG</sequence>
<keyword evidence="3" id="KW-1185">Reference proteome</keyword>
<comment type="caution">
    <text evidence="2">The sequence shown here is derived from an EMBL/GenBank/DDBJ whole genome shotgun (WGS) entry which is preliminary data.</text>
</comment>
<name>A0AAD6XHP1_9AGAR</name>
<feature type="region of interest" description="Disordered" evidence="1">
    <location>
        <begin position="403"/>
        <end position="438"/>
    </location>
</feature>
<feature type="region of interest" description="Disordered" evidence="1">
    <location>
        <begin position="250"/>
        <end position="338"/>
    </location>
</feature>
<feature type="compositionally biased region" description="Polar residues" evidence="1">
    <location>
        <begin position="1"/>
        <end position="14"/>
    </location>
</feature>
<feature type="compositionally biased region" description="Low complexity" evidence="1">
    <location>
        <begin position="279"/>
        <end position="318"/>
    </location>
</feature>
<feature type="compositionally biased region" description="Low complexity" evidence="1">
    <location>
        <begin position="134"/>
        <end position="143"/>
    </location>
</feature>
<evidence type="ECO:0000256" key="1">
    <source>
        <dbReference type="SAM" id="MobiDB-lite"/>
    </source>
</evidence>
<proteinExistence type="predicted"/>
<evidence type="ECO:0000313" key="3">
    <source>
        <dbReference type="Proteomes" id="UP001222325"/>
    </source>
</evidence>
<feature type="region of interest" description="Disordered" evidence="1">
    <location>
        <begin position="1"/>
        <end position="32"/>
    </location>
</feature>
<organism evidence="2 3">
    <name type="scientific">Mycena belliarum</name>
    <dbReference type="NCBI Taxonomy" id="1033014"/>
    <lineage>
        <taxon>Eukaryota</taxon>
        <taxon>Fungi</taxon>
        <taxon>Dikarya</taxon>
        <taxon>Basidiomycota</taxon>
        <taxon>Agaricomycotina</taxon>
        <taxon>Agaricomycetes</taxon>
        <taxon>Agaricomycetidae</taxon>
        <taxon>Agaricales</taxon>
        <taxon>Marasmiineae</taxon>
        <taxon>Mycenaceae</taxon>
        <taxon>Mycena</taxon>
    </lineage>
</organism>
<dbReference type="Proteomes" id="UP001222325">
    <property type="component" value="Unassembled WGS sequence"/>
</dbReference>
<protein>
    <submittedName>
        <fullName evidence="2">Uncharacterized protein</fullName>
    </submittedName>
</protein>
<gene>
    <name evidence="2" type="ORF">B0H15DRAFT_1027032</name>
</gene>
<feature type="compositionally biased region" description="Pro residues" evidence="1">
    <location>
        <begin position="420"/>
        <end position="429"/>
    </location>
</feature>
<feature type="compositionally biased region" description="Basic and acidic residues" evidence="1">
    <location>
        <begin position="15"/>
        <end position="32"/>
    </location>
</feature>
<dbReference type="EMBL" id="JARJCN010000093">
    <property type="protein sequence ID" value="KAJ7075552.1"/>
    <property type="molecule type" value="Genomic_DNA"/>
</dbReference>